<dbReference type="GO" id="GO:0005975">
    <property type="term" value="P:carbohydrate metabolic process"/>
    <property type="evidence" value="ECO:0007669"/>
    <property type="project" value="InterPro"/>
</dbReference>
<evidence type="ECO:0000259" key="7">
    <source>
        <dbReference type="Pfam" id="PF21365"/>
    </source>
</evidence>
<dbReference type="GO" id="GO:0004558">
    <property type="term" value="F:alpha-1,4-glucosidase activity"/>
    <property type="evidence" value="ECO:0007669"/>
    <property type="project" value="TreeGrafter"/>
</dbReference>
<dbReference type="EMBL" id="VZTY01000256">
    <property type="protein sequence ID" value="NXU47106.1"/>
    <property type="molecule type" value="Genomic_DNA"/>
</dbReference>
<feature type="domain" description="Glycosyl hydrolase family 31 C-terminal" evidence="7">
    <location>
        <begin position="237"/>
        <end position="324"/>
    </location>
</feature>
<dbReference type="InterPro" id="IPR017853">
    <property type="entry name" value="GH"/>
</dbReference>
<evidence type="ECO:0000256" key="5">
    <source>
        <dbReference type="RuleBase" id="RU361185"/>
    </source>
</evidence>
<accession>A0A7L3KZD5</accession>
<evidence type="ECO:0000256" key="1">
    <source>
        <dbReference type="ARBA" id="ARBA00007806"/>
    </source>
</evidence>
<evidence type="ECO:0000256" key="2">
    <source>
        <dbReference type="ARBA" id="ARBA00022801"/>
    </source>
</evidence>
<evidence type="ECO:0000259" key="6">
    <source>
        <dbReference type="Pfam" id="PF01055"/>
    </source>
</evidence>
<dbReference type="FunFam" id="2.60.40.1180:FF:000001">
    <property type="entry name" value="Maltase-glucoamylase, intestinal"/>
    <property type="match status" value="1"/>
</dbReference>
<evidence type="ECO:0000256" key="4">
    <source>
        <dbReference type="ARBA" id="ARBA00023295"/>
    </source>
</evidence>
<dbReference type="Pfam" id="PF01055">
    <property type="entry name" value="Glyco_hydro_31_2nd"/>
    <property type="match status" value="2"/>
</dbReference>
<dbReference type="InterPro" id="IPR030458">
    <property type="entry name" value="Glyco_hydro_31_AS"/>
</dbReference>
<gene>
    <name evidence="8" type="primary">Mgam2</name>
    <name evidence="8" type="ORF">TURVEL_R01285</name>
</gene>
<dbReference type="InterPro" id="IPR048395">
    <property type="entry name" value="Glyco_hydro_31_C"/>
</dbReference>
<dbReference type="PROSITE" id="PS00129">
    <property type="entry name" value="GLYCOSYL_HYDROL_F31_1"/>
    <property type="match status" value="1"/>
</dbReference>
<comment type="caution">
    <text evidence="8">The sequence shown here is derived from an EMBL/GenBank/DDBJ whole genome shotgun (WGS) entry which is preliminary data.</text>
</comment>
<feature type="domain" description="Glycoside hydrolase family 31 TIM barrel" evidence="6">
    <location>
        <begin position="5"/>
        <end position="167"/>
    </location>
</feature>
<name>A0A7L3KZD5_9CHAR</name>
<keyword evidence="2 5" id="KW-0378">Hydrolase</keyword>
<dbReference type="PANTHER" id="PTHR22762">
    <property type="entry name" value="ALPHA-GLUCOSIDASE"/>
    <property type="match status" value="1"/>
</dbReference>
<keyword evidence="9" id="KW-1185">Reference proteome</keyword>
<protein>
    <submittedName>
        <fullName evidence="8">MGAL glucoamylase</fullName>
    </submittedName>
</protein>
<dbReference type="SUPFAM" id="SSF51011">
    <property type="entry name" value="Glycosyl hydrolase domain"/>
    <property type="match status" value="1"/>
</dbReference>
<keyword evidence="4 5" id="KW-0326">Glycosidase</keyword>
<comment type="similarity">
    <text evidence="1 5">Belongs to the glycosyl hydrolase 31 family.</text>
</comment>
<sequence length="368" mass="42159">YRAYAAFPDFFQNSTITWWAREISEVYNNPQNFSMSLKFDGIWIDMNEPSSFVHGSVSGCRNQELNFPPYIPQLGERSQGLSYKTLCMEGQQFLADGSPVRHYDVHNLYGWAQTKPTLDILHELTQERGIVVTRSTFPTSGQWAGHWLGDNTAAWNQLDKSIIGGTSKKCHFGGDKIGLSPGKIRIYGKIREKMTTTRQDPVAWNSTFEEISRNVLNIRYRLLPYLYTLMHQAHATGSTVVRPLLHEFVGDRRTWEIFKQFLWGPALLISPVLEKGAVEVNAYLPDARWYDYHTDEFIRFRGQFQNLSAPLGHINLHVRGGYILPQQDPAQTTFYSRINPLSLLVALNDSQQAEGQLYWDNGVQIGEF</sequence>
<evidence type="ECO:0000313" key="8">
    <source>
        <dbReference type="EMBL" id="NXU47106.1"/>
    </source>
</evidence>
<evidence type="ECO:0000256" key="3">
    <source>
        <dbReference type="ARBA" id="ARBA00023180"/>
    </source>
</evidence>
<dbReference type="InterPro" id="IPR000322">
    <property type="entry name" value="Glyco_hydro_31_TIM"/>
</dbReference>
<keyword evidence="3" id="KW-0325">Glycoprotein</keyword>
<organism evidence="8 9">
    <name type="scientific">Turnix velox</name>
    <name type="common">Little buttonquail</name>
    <dbReference type="NCBI Taxonomy" id="2529409"/>
    <lineage>
        <taxon>Eukaryota</taxon>
        <taxon>Metazoa</taxon>
        <taxon>Chordata</taxon>
        <taxon>Craniata</taxon>
        <taxon>Vertebrata</taxon>
        <taxon>Euteleostomi</taxon>
        <taxon>Archelosauria</taxon>
        <taxon>Archosauria</taxon>
        <taxon>Dinosauria</taxon>
        <taxon>Saurischia</taxon>
        <taxon>Theropoda</taxon>
        <taxon>Coelurosauria</taxon>
        <taxon>Aves</taxon>
        <taxon>Neognathae</taxon>
        <taxon>Neoaves</taxon>
        <taxon>Charadriiformes</taxon>
        <taxon>Turnicidae</taxon>
        <taxon>Turnix</taxon>
    </lineage>
</organism>
<proteinExistence type="inferred from homology"/>
<dbReference type="Gene3D" id="2.60.40.1180">
    <property type="entry name" value="Golgi alpha-mannosidase II"/>
    <property type="match status" value="2"/>
</dbReference>
<evidence type="ECO:0000313" key="9">
    <source>
        <dbReference type="Proteomes" id="UP000582182"/>
    </source>
</evidence>
<dbReference type="AlphaFoldDB" id="A0A7L3KZD5"/>
<feature type="domain" description="Glycoside hydrolase family 31 TIM barrel" evidence="6">
    <location>
        <begin position="195"/>
        <end position="229"/>
    </location>
</feature>
<dbReference type="PANTHER" id="PTHR22762:SF133">
    <property type="entry name" value="P-TYPE DOMAIN-CONTAINING PROTEIN"/>
    <property type="match status" value="1"/>
</dbReference>
<dbReference type="Pfam" id="PF21365">
    <property type="entry name" value="Glyco_hydro_31_3rd"/>
    <property type="match status" value="1"/>
</dbReference>
<dbReference type="InterPro" id="IPR013780">
    <property type="entry name" value="Glyco_hydro_b"/>
</dbReference>
<feature type="non-terminal residue" evidence="8">
    <location>
        <position position="368"/>
    </location>
</feature>
<reference evidence="8 9" key="1">
    <citation type="submission" date="2019-09" db="EMBL/GenBank/DDBJ databases">
        <title>Bird 10,000 Genomes (B10K) Project - Family phase.</title>
        <authorList>
            <person name="Zhang G."/>
        </authorList>
    </citation>
    <scope>NUCLEOTIDE SEQUENCE [LARGE SCALE GENOMIC DNA]</scope>
    <source>
        <strain evidence="8">B10K-DU-029-46</strain>
    </source>
</reference>
<dbReference type="Proteomes" id="UP000582182">
    <property type="component" value="Unassembled WGS sequence"/>
</dbReference>
<feature type="non-terminal residue" evidence="8">
    <location>
        <position position="1"/>
    </location>
</feature>
<dbReference type="OrthoDB" id="5839090at2759"/>
<dbReference type="SUPFAM" id="SSF51445">
    <property type="entry name" value="(Trans)glycosidases"/>
    <property type="match status" value="1"/>
</dbReference>
<dbReference type="Gene3D" id="3.20.20.80">
    <property type="entry name" value="Glycosidases"/>
    <property type="match status" value="2"/>
</dbReference>